<organism evidence="5 6">
    <name type="scientific">Porphyra umbilicalis</name>
    <name type="common">Purple laver</name>
    <name type="synonym">Red alga</name>
    <dbReference type="NCBI Taxonomy" id="2786"/>
    <lineage>
        <taxon>Eukaryota</taxon>
        <taxon>Rhodophyta</taxon>
        <taxon>Bangiophyceae</taxon>
        <taxon>Bangiales</taxon>
        <taxon>Bangiaceae</taxon>
        <taxon>Porphyra</taxon>
    </lineage>
</organism>
<keyword evidence="2" id="KW-0677">Repeat</keyword>
<dbReference type="SUPFAM" id="SSF54695">
    <property type="entry name" value="POZ domain"/>
    <property type="match status" value="1"/>
</dbReference>
<dbReference type="Pfam" id="PF00651">
    <property type="entry name" value="BTB"/>
    <property type="match status" value="1"/>
</dbReference>
<dbReference type="InterPro" id="IPR000210">
    <property type="entry name" value="BTB/POZ_dom"/>
</dbReference>
<dbReference type="Proteomes" id="UP000218209">
    <property type="component" value="Unassembled WGS sequence"/>
</dbReference>
<dbReference type="SMART" id="SM00225">
    <property type="entry name" value="BTB"/>
    <property type="match status" value="1"/>
</dbReference>
<sequence>MGKRPRSSLGGDPAVGPVASLRGDRDTADVIVVVAGVEYPCHRCILAASSEVFRAMLYRAEMKEQLTGRVELDVSVAGWKALHRYCYDQTVPHTLDEALESTRIAHLYGVQPFLDQASDSVIELTDTATAVRVWAYAMDHLPFSAGSAMASHAATVVLKGFDEILGAGKLHGLANPCVEFLVRSNDLVVASETSVMKAIIELYDKRTSAPAVWFSYVRWGRLSRAYKASHLGSLRNNEADSRARWVPAYTTGLLDALTTYVDDGLARLRPSNFPRGGASRNTIEMGVTLKAGDAEQLSEPLLVAADNWRLVINARDSGNEHFSTHVPVTLRREATCPVAEAAGVRSAEAVRVKARLYIFGLLHGHRTMRLGANNGAGTFRTEELRRMDTPPDEANGQHQAVHFLSQLRRDGAICRQNGYEDVTVRDGRIGVGVAFGVIPVEAEFE</sequence>
<evidence type="ECO:0000313" key="6">
    <source>
        <dbReference type="Proteomes" id="UP000218209"/>
    </source>
</evidence>
<dbReference type="PROSITE" id="PS50097">
    <property type="entry name" value="BTB"/>
    <property type="match status" value="1"/>
</dbReference>
<evidence type="ECO:0000313" key="5">
    <source>
        <dbReference type="EMBL" id="OSX69307.1"/>
    </source>
</evidence>
<evidence type="ECO:0000256" key="2">
    <source>
        <dbReference type="ARBA" id="ARBA00022737"/>
    </source>
</evidence>
<reference evidence="5 6" key="1">
    <citation type="submission" date="2017-03" db="EMBL/GenBank/DDBJ databases">
        <title>WGS assembly of Porphyra umbilicalis.</title>
        <authorList>
            <person name="Brawley S.H."/>
            <person name="Blouin N.A."/>
            <person name="Ficko-Blean E."/>
            <person name="Wheeler G.L."/>
            <person name="Lohr M."/>
            <person name="Goodson H.V."/>
            <person name="Jenkins J.W."/>
            <person name="Blaby-Haas C.E."/>
            <person name="Helliwell K.E."/>
            <person name="Chan C."/>
            <person name="Marriage T."/>
            <person name="Bhattacharya D."/>
            <person name="Klein A.S."/>
            <person name="Badis Y."/>
            <person name="Brodie J."/>
            <person name="Cao Y."/>
            <person name="Collen J."/>
            <person name="Dittami S.M."/>
            <person name="Gachon C.M."/>
            <person name="Green B.R."/>
            <person name="Karpowicz S."/>
            <person name="Kim J.W."/>
            <person name="Kudahl U."/>
            <person name="Lin S."/>
            <person name="Michel G."/>
            <person name="Mittag M."/>
            <person name="Olson B.J."/>
            <person name="Pangilinan J."/>
            <person name="Peng Y."/>
            <person name="Qiu H."/>
            <person name="Shu S."/>
            <person name="Singer J.T."/>
            <person name="Smith A.G."/>
            <person name="Sprecher B.N."/>
            <person name="Wagner V."/>
            <person name="Wang W."/>
            <person name="Wang Z.-Y."/>
            <person name="Yan J."/>
            <person name="Yarish C."/>
            <person name="Zoeuner-Riek S."/>
            <person name="Zhuang Y."/>
            <person name="Zou Y."/>
            <person name="Lindquist E.A."/>
            <person name="Grimwood J."/>
            <person name="Barry K."/>
            <person name="Rokhsar D.S."/>
            <person name="Schmutz J."/>
            <person name="Stiller J.W."/>
            <person name="Grossman A.R."/>
            <person name="Prochnik S.E."/>
        </authorList>
    </citation>
    <scope>NUCLEOTIDE SEQUENCE [LARGE SCALE GENOMIC DNA]</scope>
    <source>
        <strain evidence="5">4086291</strain>
    </source>
</reference>
<keyword evidence="6" id="KW-1185">Reference proteome</keyword>
<dbReference type="PANTHER" id="PTHR24412">
    <property type="entry name" value="KELCH PROTEIN"/>
    <property type="match status" value="1"/>
</dbReference>
<dbReference type="PANTHER" id="PTHR24412:SF489">
    <property type="entry name" value="RING FINGER DOMAIN AND KELCH REPEAT-CONTAINING PROTEIN DDB_G0271372"/>
    <property type="match status" value="1"/>
</dbReference>
<dbReference type="OrthoDB" id="6359816at2759"/>
<evidence type="ECO:0000256" key="3">
    <source>
        <dbReference type="SAM" id="MobiDB-lite"/>
    </source>
</evidence>
<dbReference type="Gene3D" id="3.30.710.10">
    <property type="entry name" value="Potassium Channel Kv1.1, Chain A"/>
    <property type="match status" value="1"/>
</dbReference>
<protein>
    <recommendedName>
        <fullName evidence="4">BTB domain-containing protein</fullName>
    </recommendedName>
</protein>
<gene>
    <name evidence="5" type="ORF">BU14_1634s0003</name>
</gene>
<feature type="region of interest" description="Disordered" evidence="3">
    <location>
        <begin position="1"/>
        <end position="20"/>
    </location>
</feature>
<dbReference type="EMBL" id="KV919625">
    <property type="protein sequence ID" value="OSX69307.1"/>
    <property type="molecule type" value="Genomic_DNA"/>
</dbReference>
<keyword evidence="1" id="KW-0880">Kelch repeat</keyword>
<evidence type="ECO:0000259" key="4">
    <source>
        <dbReference type="PROSITE" id="PS50097"/>
    </source>
</evidence>
<evidence type="ECO:0000256" key="1">
    <source>
        <dbReference type="ARBA" id="ARBA00022441"/>
    </source>
</evidence>
<proteinExistence type="predicted"/>
<dbReference type="CDD" id="cd18186">
    <property type="entry name" value="BTB_POZ_ZBTB_KLHL-like"/>
    <property type="match status" value="1"/>
</dbReference>
<name>A0A1X6NL41_PORUM</name>
<feature type="domain" description="BTB" evidence="4">
    <location>
        <begin position="28"/>
        <end position="95"/>
    </location>
</feature>
<accession>A0A1X6NL41</accession>
<dbReference type="AlphaFoldDB" id="A0A1X6NL41"/>
<dbReference type="InterPro" id="IPR011333">
    <property type="entry name" value="SKP1/BTB/POZ_sf"/>
</dbReference>